<dbReference type="InterPro" id="IPR001387">
    <property type="entry name" value="Cro/C1-type_HTH"/>
</dbReference>
<evidence type="ECO:0008006" key="3">
    <source>
        <dbReference type="Google" id="ProtNLM"/>
    </source>
</evidence>
<dbReference type="OrthoDB" id="980419at2"/>
<organism evidence="1 2">
    <name type="scientific">Hymenobacter lapidarius</name>
    <dbReference type="NCBI Taxonomy" id="1908237"/>
    <lineage>
        <taxon>Bacteria</taxon>
        <taxon>Pseudomonadati</taxon>
        <taxon>Bacteroidota</taxon>
        <taxon>Cytophagia</taxon>
        <taxon>Cytophagales</taxon>
        <taxon>Hymenobacteraceae</taxon>
        <taxon>Hymenobacter</taxon>
    </lineage>
</organism>
<gene>
    <name evidence="1" type="ORF">BEN47_16785</name>
</gene>
<keyword evidence="2" id="KW-1185">Reference proteome</keyword>
<name>A0A1G1SZS3_9BACT</name>
<evidence type="ECO:0000313" key="1">
    <source>
        <dbReference type="EMBL" id="OGX84133.1"/>
    </source>
</evidence>
<evidence type="ECO:0000313" key="2">
    <source>
        <dbReference type="Proteomes" id="UP000176294"/>
    </source>
</evidence>
<dbReference type="GO" id="GO:0003677">
    <property type="term" value="F:DNA binding"/>
    <property type="evidence" value="ECO:0007669"/>
    <property type="project" value="InterPro"/>
</dbReference>
<dbReference type="EMBL" id="MDZB01000123">
    <property type="protein sequence ID" value="OGX84133.1"/>
    <property type="molecule type" value="Genomic_DNA"/>
</dbReference>
<dbReference type="Proteomes" id="UP000176294">
    <property type="component" value="Unassembled WGS sequence"/>
</dbReference>
<comment type="caution">
    <text evidence="1">The sequence shown here is derived from an EMBL/GenBank/DDBJ whole genome shotgun (WGS) entry which is preliminary data.</text>
</comment>
<dbReference type="CDD" id="cd00093">
    <property type="entry name" value="HTH_XRE"/>
    <property type="match status" value="1"/>
</dbReference>
<reference evidence="1 2" key="1">
    <citation type="submission" date="2016-08" db="EMBL/GenBank/DDBJ databases">
        <title>Hymenobacter coccineus sp. nov., Hymenobacter lapidarius sp. nov. and Hymenobacter glacialis sp. nov., isolated from Antarctic soil.</title>
        <authorList>
            <person name="Sedlacek I."/>
            <person name="Kralova S."/>
            <person name="Kyrova K."/>
            <person name="Maslanova I."/>
            <person name="Stankova E."/>
            <person name="Vrbovska V."/>
            <person name="Nemec M."/>
            <person name="Bartak M."/>
            <person name="Svec P."/>
            <person name="Busse H.-J."/>
            <person name="Pantucek R."/>
        </authorList>
    </citation>
    <scope>NUCLEOTIDE SEQUENCE [LARGE SCALE GENOMIC DNA]</scope>
    <source>
        <strain evidence="1 2">CCM 8643</strain>
    </source>
</reference>
<accession>A0A1G1SZS3</accession>
<dbReference type="SUPFAM" id="SSF47413">
    <property type="entry name" value="lambda repressor-like DNA-binding domains"/>
    <property type="match status" value="1"/>
</dbReference>
<dbReference type="AlphaFoldDB" id="A0A1G1SZS3"/>
<dbReference type="STRING" id="1908237.BEN47_16785"/>
<dbReference type="InterPro" id="IPR010982">
    <property type="entry name" value="Lambda_DNA-bd_dom_sf"/>
</dbReference>
<proteinExistence type="predicted"/>
<sequence>MNPTPTPKHPGIAARLEAFIAEKADNPRQFALSAGLTPQVISHLLQGKAVPSGDTLTALVTKWPGLNTTWLLTGKGAMYLGDSAAQLPPALPDPIREGFPPVPGTATPQQADFVGRYLTQLEAENARLAGMVEWLQHQNEVLLGKSPASADAAVYTMPLPPVSQIGFQIAARAEPCVVRQMWEAEHAEPLRMVS</sequence>
<dbReference type="RefSeq" id="WP_070729036.1">
    <property type="nucleotide sequence ID" value="NZ_MDZB01000123.1"/>
</dbReference>
<protein>
    <recommendedName>
        <fullName evidence="3">HTH cro/C1-type domain-containing protein</fullName>
    </recommendedName>
</protein>